<dbReference type="PANTHER" id="PTHR33712">
    <property type="entry name" value="LIGHT-INDEPENDENT PROTOCHLOROPHYLLIDE REDUCTASE SUBUNIT B"/>
    <property type="match status" value="1"/>
</dbReference>
<dbReference type="InterPro" id="IPR000318">
    <property type="entry name" value="Nase_comp1_CS"/>
</dbReference>
<evidence type="ECO:0000256" key="6">
    <source>
        <dbReference type="RuleBase" id="RU004021"/>
    </source>
</evidence>
<evidence type="ECO:0000256" key="2">
    <source>
        <dbReference type="ARBA" id="ARBA00005155"/>
    </source>
</evidence>
<comment type="similarity">
    <text evidence="3 6">Belongs to the NifD/NifK/NifE/NifN family.</text>
</comment>
<proteinExistence type="inferred from homology"/>
<dbReference type="CDD" id="cd01966">
    <property type="entry name" value="Nitrogenase_NifN_1"/>
    <property type="match status" value="1"/>
</dbReference>
<organism evidence="8 9">
    <name type="scientific">Hydrogenobacter thermophilus (strain DSM 6534 / IAM 12695 / TK-6)</name>
    <dbReference type="NCBI Taxonomy" id="608538"/>
    <lineage>
        <taxon>Bacteria</taxon>
        <taxon>Pseudomonadati</taxon>
        <taxon>Aquificota</taxon>
        <taxon>Aquificia</taxon>
        <taxon>Aquificales</taxon>
        <taxon>Aquificaceae</taxon>
        <taxon>Hydrogenobacter</taxon>
    </lineage>
</organism>
<dbReference type="Pfam" id="PF00148">
    <property type="entry name" value="Oxidored_nitro"/>
    <property type="match status" value="1"/>
</dbReference>
<accession>D3DIE5</accession>
<dbReference type="PATRIC" id="fig|608538.5.peg.1160"/>
<evidence type="ECO:0000313" key="8">
    <source>
        <dbReference type="EMBL" id="BAI69597.1"/>
    </source>
</evidence>
<feature type="domain" description="Nitrogenase/oxidoreductase component 1" evidence="7">
    <location>
        <begin position="19"/>
        <end position="427"/>
    </location>
</feature>
<dbReference type="UniPathway" id="UPA00782"/>
<sequence length="447" mass="49931">MAVLRKSNKACSVYPLKLSQPLGAVYFFLGIKGSIPLMHGSQGCAAFAKTFLTRNFSENIPMQTTALSEIATVMGGDDNLHIALKNIIERYNPELIGIVSTGVSETKGDDVEGSIKRFKELYPDYVYKKLIYVSTPDYEGSFHDGYKKAILSTVKTLVRRAYSKKTKRINVLLSYSLTAKDVDTIKEVIESFGLKPIILPNFSSSLDGGSKGFSSITAGGTDVEEIEFMSASAITITVGESTKEAGEYLESKFMIPAFYFESLYGLKNFDRFIRLLMNLSGEEPDEKLKKWRSRLLDAMLDSHFYLTGKKIAIAAEPDTLYGISDFLVREIGMEVSLAVASTYAEYLKQLPFDEIIIGDLEDMLLLKEGKCVDIAIGNTNMRHIAKKLKVPHYRMGIPVFDRLGHFLKGFVGYEGSINLVFDLANLLMGRDEEESYKIPEHITRRST</sequence>
<comment type="pathway">
    <text evidence="2">Cofactor biosynthesis; Fe-Mo cofactor biosynthesis.</text>
</comment>
<dbReference type="GO" id="GO:0016163">
    <property type="term" value="F:nitrogenase activity"/>
    <property type="evidence" value="ECO:0007669"/>
    <property type="project" value="InterPro"/>
</dbReference>
<dbReference type="Proteomes" id="UP000002574">
    <property type="component" value="Chromosome"/>
</dbReference>
<dbReference type="Gene3D" id="6.10.250.1090">
    <property type="match status" value="1"/>
</dbReference>
<evidence type="ECO:0000313" key="9">
    <source>
        <dbReference type="Proteomes" id="UP000002574"/>
    </source>
</evidence>
<dbReference type="NCBIfam" id="TIGR01285">
    <property type="entry name" value="nifN"/>
    <property type="match status" value="1"/>
</dbReference>
<dbReference type="RefSeq" id="WP_012963777.1">
    <property type="nucleotide sequence ID" value="NC_013799.1"/>
</dbReference>
<dbReference type="STRING" id="608538.HTH_1143"/>
<dbReference type="PROSITE" id="PS00699">
    <property type="entry name" value="NITROGENASE_1_1"/>
    <property type="match status" value="1"/>
</dbReference>
<keyword evidence="9" id="KW-1185">Reference proteome</keyword>
<keyword evidence="5 6" id="KW-0535">Nitrogen fixation</keyword>
<evidence type="ECO:0000259" key="7">
    <source>
        <dbReference type="Pfam" id="PF00148"/>
    </source>
</evidence>
<dbReference type="OrthoDB" id="9800746at2"/>
<comment type="function">
    <text evidence="1">This protein may play a role in the biosynthesis of the prosthetic group of nitrogenase (FeMo cofactor).</text>
</comment>
<evidence type="ECO:0000256" key="5">
    <source>
        <dbReference type="ARBA" id="ARBA00023231"/>
    </source>
</evidence>
<gene>
    <name evidence="8" type="primary">nifN</name>
    <name evidence="8" type="ordered locus">HTH_1143</name>
</gene>
<dbReference type="SUPFAM" id="SSF53807">
    <property type="entry name" value="Helical backbone' metal receptor"/>
    <property type="match status" value="1"/>
</dbReference>
<dbReference type="InterPro" id="IPR000510">
    <property type="entry name" value="Nase/OxRdtase_comp1"/>
</dbReference>
<dbReference type="Gene3D" id="3.40.50.1980">
    <property type="entry name" value="Nitrogenase molybdenum iron protein domain"/>
    <property type="match status" value="3"/>
</dbReference>
<dbReference type="KEGG" id="hth:HTH_1143"/>
<dbReference type="GO" id="GO:0065003">
    <property type="term" value="P:protein-containing complex assembly"/>
    <property type="evidence" value="ECO:0007669"/>
    <property type="project" value="InterPro"/>
</dbReference>
<protein>
    <recommendedName>
        <fullName evidence="4">Nitrogenase iron-molybdenum cofactor biosynthesis protein NifN</fullName>
    </recommendedName>
</protein>
<dbReference type="InterPro" id="IPR005975">
    <property type="entry name" value="Nase_Mo-Fe_CF"/>
</dbReference>
<name>D3DIE5_HYDTT</name>
<dbReference type="InterPro" id="IPR050152">
    <property type="entry name" value="ChlB/BchB/BchZ"/>
</dbReference>
<dbReference type="KEGG" id="hte:Hydth_1135"/>
<dbReference type="PANTHER" id="PTHR33712:SF7">
    <property type="entry name" value="LIGHT-INDEPENDENT PROTOCHLOROPHYLLIDE REDUCTASE SUBUNIT B"/>
    <property type="match status" value="1"/>
</dbReference>
<dbReference type="eggNOG" id="COG2710">
    <property type="taxonomic scope" value="Bacteria"/>
</dbReference>
<evidence type="ECO:0000256" key="3">
    <source>
        <dbReference type="ARBA" id="ARBA00011002"/>
    </source>
</evidence>
<dbReference type="AlphaFoldDB" id="D3DIE5"/>
<evidence type="ECO:0000256" key="1">
    <source>
        <dbReference type="ARBA" id="ARBA00003171"/>
    </source>
</evidence>
<dbReference type="EMBL" id="AP011112">
    <property type="protein sequence ID" value="BAI69597.1"/>
    <property type="molecule type" value="Genomic_DNA"/>
</dbReference>
<evidence type="ECO:0000256" key="4">
    <source>
        <dbReference type="ARBA" id="ARBA00013282"/>
    </source>
</evidence>
<reference evidence="8 9" key="1">
    <citation type="journal article" date="2010" name="J. Bacteriol.">
        <title>Complete genome sequence of the thermophilic, obligately chemolithoautotrophic hydrogen-oxidizing bacterium Hydrogenobacter thermophilus TK-6.</title>
        <authorList>
            <person name="Arai H."/>
            <person name="Kanbe H."/>
            <person name="Ishii M."/>
            <person name="Igarashi Y."/>
        </authorList>
    </citation>
    <scope>NUCLEOTIDE SEQUENCE [LARGE SCALE GENOMIC DNA]</scope>
    <source>
        <strain evidence="9">DSM 6534 / IAM 12695 / TK-6 [Tokyo]</strain>
    </source>
</reference>